<feature type="signal peptide" evidence="1">
    <location>
        <begin position="1"/>
        <end position="23"/>
    </location>
</feature>
<dbReference type="EMBL" id="CP063362">
    <property type="protein sequence ID" value="QRG05230.1"/>
    <property type="molecule type" value="Genomic_DNA"/>
</dbReference>
<proteinExistence type="predicted"/>
<protein>
    <recommendedName>
        <fullName evidence="4">Glycine zipper domain-containing protein</fullName>
    </recommendedName>
</protein>
<dbReference type="PROSITE" id="PS51257">
    <property type="entry name" value="PROKAR_LIPOPROTEIN"/>
    <property type="match status" value="1"/>
</dbReference>
<accession>A0A974SH11</accession>
<dbReference type="RefSeq" id="WP_203192097.1">
    <property type="nucleotide sequence ID" value="NZ_CP063362.1"/>
</dbReference>
<dbReference type="KEGG" id="xdi:EZH22_19240"/>
<gene>
    <name evidence="2" type="ORF">EZH22_19240</name>
</gene>
<evidence type="ECO:0000313" key="3">
    <source>
        <dbReference type="Proteomes" id="UP000596427"/>
    </source>
</evidence>
<evidence type="ECO:0000313" key="2">
    <source>
        <dbReference type="EMBL" id="QRG05230.1"/>
    </source>
</evidence>
<feature type="chain" id="PRO_5037974485" description="Glycine zipper domain-containing protein" evidence="1">
    <location>
        <begin position="24"/>
        <end position="83"/>
    </location>
</feature>
<reference evidence="2 3" key="1">
    <citation type="submission" date="2020-10" db="EMBL/GenBank/DDBJ databases">
        <title>Degradation of 1,4-Dioxane by Xanthobacter sp. YN2, via a Novel Group-2 Soluble Di-Iron Monooxygenase.</title>
        <authorList>
            <person name="Ma F."/>
            <person name="Wang Y."/>
            <person name="Yang J."/>
            <person name="Guo H."/>
            <person name="Su D."/>
            <person name="Yu L."/>
        </authorList>
    </citation>
    <scope>NUCLEOTIDE SEQUENCE [LARGE SCALE GENOMIC DNA]</scope>
    <source>
        <strain evidence="2 3">YN2</strain>
    </source>
</reference>
<evidence type="ECO:0000256" key="1">
    <source>
        <dbReference type="SAM" id="SignalP"/>
    </source>
</evidence>
<evidence type="ECO:0008006" key="4">
    <source>
        <dbReference type="Google" id="ProtNLM"/>
    </source>
</evidence>
<organism evidence="2 3">
    <name type="scientific">Xanthobacter dioxanivorans</name>
    <dbReference type="NCBI Taxonomy" id="2528964"/>
    <lineage>
        <taxon>Bacteria</taxon>
        <taxon>Pseudomonadati</taxon>
        <taxon>Pseudomonadota</taxon>
        <taxon>Alphaproteobacteria</taxon>
        <taxon>Hyphomicrobiales</taxon>
        <taxon>Xanthobacteraceae</taxon>
        <taxon>Xanthobacter</taxon>
    </lineage>
</organism>
<sequence length="83" mass="7978">MRHLILAGSIGLALACVAGSADAQGVVRGAQQGAAVGNKAAGPVGAVVGGTVGGFTGGIIGGVKGVLGIPQNTRVRKTSMRNR</sequence>
<dbReference type="AlphaFoldDB" id="A0A974SH11"/>
<keyword evidence="3" id="KW-1185">Reference proteome</keyword>
<keyword evidence="1" id="KW-0732">Signal</keyword>
<name>A0A974SH11_9HYPH</name>
<dbReference type="Proteomes" id="UP000596427">
    <property type="component" value="Chromosome"/>
</dbReference>